<keyword evidence="7" id="KW-1185">Reference proteome</keyword>
<evidence type="ECO:0000259" key="5">
    <source>
        <dbReference type="PROSITE" id="PS50860"/>
    </source>
</evidence>
<dbReference type="GO" id="GO:0003676">
    <property type="term" value="F:nucleic acid binding"/>
    <property type="evidence" value="ECO:0007669"/>
    <property type="project" value="InterPro"/>
</dbReference>
<dbReference type="PATRIC" id="fig|742743.3.peg.188"/>
<dbReference type="SUPFAM" id="SSF55186">
    <property type="entry name" value="ThrRS/AlaRS common domain"/>
    <property type="match status" value="1"/>
</dbReference>
<keyword evidence="4" id="KW-0862">Zinc</keyword>
<evidence type="ECO:0000256" key="2">
    <source>
        <dbReference type="ARBA" id="ARBA00004496"/>
    </source>
</evidence>
<evidence type="ECO:0000256" key="3">
    <source>
        <dbReference type="ARBA" id="ARBA00022723"/>
    </source>
</evidence>
<dbReference type="PANTHER" id="PTHR43462:SF1">
    <property type="entry name" value="ALANYL-TRNA EDITING PROTEIN AARSD1"/>
    <property type="match status" value="1"/>
</dbReference>
<dbReference type="PANTHER" id="PTHR43462">
    <property type="entry name" value="ALANYL-TRNA EDITING PROTEIN"/>
    <property type="match status" value="1"/>
</dbReference>
<dbReference type="SMART" id="SM00863">
    <property type="entry name" value="tRNA_SAD"/>
    <property type="match status" value="1"/>
</dbReference>
<dbReference type="EMBL" id="ADLT01000006">
    <property type="protein sequence ID" value="EHO63905.1"/>
    <property type="molecule type" value="Genomic_DNA"/>
</dbReference>
<dbReference type="InterPro" id="IPR018164">
    <property type="entry name" value="Ala-tRNA-synth_IIc_N"/>
</dbReference>
<sequence>MDEMNELFYKDAYMKDFDGVVVSCTKGKKGYEVVLDDTAFYPEGGGQPGDQGTLGDARVLDVHRKEGVVVHYTDKPLEVGSRVHGTIDWQRRFDFMQNHSGEHIYSGLVHKKFGYDNVGFHMDKVVTVDFSGPMTMEEALEIEKEANQLIYSNVETKITFPTEEELKTIPYRSKIELTGKVRIVEFPGGDICACCGTHVARTGEIGLIKVLSLMNHKGGVRIELACGRWAMEDYDRVHDLNRDIAVRFSVKPYETVKAVEKMEKDMADLRQKINDMNRHYFAMRAASLPEGKKAVLLYEETMAPMELRKFCEYLVGEKPDTLFFLLSRKDEKALNYAIGSGSVNLKPLLKEWNTRLHGRGGGKDIMQGSFACSLDEVRKLVEELE</sequence>
<dbReference type="InterPro" id="IPR018163">
    <property type="entry name" value="Thr/Ala-tRNA-synth_IIc_edit"/>
</dbReference>
<dbReference type="PROSITE" id="PS50860">
    <property type="entry name" value="AA_TRNA_LIGASE_II_ALA"/>
    <property type="match status" value="1"/>
</dbReference>
<dbReference type="GO" id="GO:0046872">
    <property type="term" value="F:metal ion binding"/>
    <property type="evidence" value="ECO:0007669"/>
    <property type="project" value="UniProtKB-KW"/>
</dbReference>
<evidence type="ECO:0000256" key="1">
    <source>
        <dbReference type="ARBA" id="ARBA00001947"/>
    </source>
</evidence>
<gene>
    <name evidence="6" type="ORF">HMPREF9453_00183</name>
</gene>
<dbReference type="Gene3D" id="2.40.30.130">
    <property type="match status" value="1"/>
</dbReference>
<dbReference type="HOGENOM" id="CLU_004485_7_2_9"/>
<reference evidence="6 7" key="1">
    <citation type="submission" date="2011-11" db="EMBL/GenBank/DDBJ databases">
        <title>The Genome Sequence of Dialister succinatiphilus YIT 11850.</title>
        <authorList>
            <consortium name="The Broad Institute Genome Sequencing Platform"/>
            <person name="Earl A."/>
            <person name="Ward D."/>
            <person name="Feldgarden M."/>
            <person name="Gevers D."/>
            <person name="Morotomi M."/>
            <person name="Young S.K."/>
            <person name="Zeng Q."/>
            <person name="Gargeya S."/>
            <person name="Fitzgerald M."/>
            <person name="Haas B."/>
            <person name="Abouelleil A."/>
            <person name="Alvarado L."/>
            <person name="Arachchi H.M."/>
            <person name="Berlin A."/>
            <person name="Brown A."/>
            <person name="Chapman S.B."/>
            <person name="Dunbar C."/>
            <person name="Gearin G."/>
            <person name="Goldberg J."/>
            <person name="Griggs A."/>
            <person name="Gujja S."/>
            <person name="Heiman D."/>
            <person name="Howarth C."/>
            <person name="Lui A."/>
            <person name="MacDonald P.J.P."/>
            <person name="Montmayeur A."/>
            <person name="Murphy C."/>
            <person name="Neiman D."/>
            <person name="Pearson M."/>
            <person name="Priest M."/>
            <person name="Roberts A."/>
            <person name="Saif S."/>
            <person name="Shea T."/>
            <person name="Sisk P."/>
            <person name="Stolte C."/>
            <person name="Sykes S."/>
            <person name="Wortman J."/>
            <person name="Nusbaum C."/>
            <person name="Birren B."/>
        </authorList>
    </citation>
    <scope>NUCLEOTIDE SEQUENCE [LARGE SCALE GENOMIC DNA]</scope>
    <source>
        <strain evidence="6 7">YIT 11850</strain>
    </source>
</reference>
<dbReference type="SUPFAM" id="SSF50447">
    <property type="entry name" value="Translation proteins"/>
    <property type="match status" value="1"/>
</dbReference>
<comment type="caution">
    <text evidence="6">The sequence shown here is derived from an EMBL/GenBank/DDBJ whole genome shotgun (WGS) entry which is preliminary data.</text>
</comment>
<accession>H1CXU5</accession>
<protein>
    <recommendedName>
        <fullName evidence="5">Alanyl-transfer RNA synthetases family profile domain-containing protein</fullName>
    </recommendedName>
</protein>
<dbReference type="Pfam" id="PF01411">
    <property type="entry name" value="tRNA-synt_2c"/>
    <property type="match status" value="1"/>
</dbReference>
<comment type="subcellular location">
    <subcellularLocation>
        <location evidence="2">Cytoplasm</location>
    </subcellularLocation>
</comment>
<dbReference type="Proteomes" id="UP000003277">
    <property type="component" value="Unassembled WGS sequence"/>
</dbReference>
<evidence type="ECO:0000256" key="4">
    <source>
        <dbReference type="ARBA" id="ARBA00022833"/>
    </source>
</evidence>
<proteinExistence type="predicted"/>
<dbReference type="eggNOG" id="COG0013">
    <property type="taxonomic scope" value="Bacteria"/>
</dbReference>
<dbReference type="InterPro" id="IPR051335">
    <property type="entry name" value="Alanyl-tRNA_Editing_Enzymes"/>
</dbReference>
<dbReference type="InterPro" id="IPR009000">
    <property type="entry name" value="Transl_B-barrel_sf"/>
</dbReference>
<dbReference type="Pfam" id="PF07973">
    <property type="entry name" value="tRNA_SAD"/>
    <property type="match status" value="1"/>
</dbReference>
<dbReference type="Gene3D" id="3.30.980.10">
    <property type="entry name" value="Threonyl-trna Synthetase, Chain A, domain 2"/>
    <property type="match status" value="1"/>
</dbReference>
<dbReference type="STRING" id="742743.HMPREF9453_00183"/>
<dbReference type="GO" id="GO:0005737">
    <property type="term" value="C:cytoplasm"/>
    <property type="evidence" value="ECO:0007669"/>
    <property type="project" value="UniProtKB-SubCell"/>
</dbReference>
<name>H1CXU5_9FIRM</name>
<feature type="domain" description="Alanyl-transfer RNA synthetases family profile" evidence="5">
    <location>
        <begin position="1"/>
        <end position="236"/>
    </location>
</feature>
<dbReference type="AlphaFoldDB" id="H1CXU5"/>
<organism evidence="6 7">
    <name type="scientific">Dialister succinatiphilus YIT 11850</name>
    <dbReference type="NCBI Taxonomy" id="742743"/>
    <lineage>
        <taxon>Bacteria</taxon>
        <taxon>Bacillati</taxon>
        <taxon>Bacillota</taxon>
        <taxon>Negativicutes</taxon>
        <taxon>Veillonellales</taxon>
        <taxon>Veillonellaceae</taxon>
        <taxon>Dialister</taxon>
    </lineage>
</organism>
<dbReference type="GO" id="GO:0002161">
    <property type="term" value="F:aminoacyl-tRNA deacylase activity"/>
    <property type="evidence" value="ECO:0007669"/>
    <property type="project" value="UniProtKB-ARBA"/>
</dbReference>
<evidence type="ECO:0000313" key="7">
    <source>
        <dbReference type="Proteomes" id="UP000003277"/>
    </source>
</evidence>
<dbReference type="OrthoDB" id="9812949at2"/>
<dbReference type="InterPro" id="IPR012947">
    <property type="entry name" value="tRNA_SAD"/>
</dbReference>
<dbReference type="GO" id="GO:0006419">
    <property type="term" value="P:alanyl-tRNA aminoacylation"/>
    <property type="evidence" value="ECO:0007669"/>
    <property type="project" value="InterPro"/>
</dbReference>
<comment type="cofactor">
    <cofactor evidence="1">
        <name>Zn(2+)</name>
        <dbReference type="ChEBI" id="CHEBI:29105"/>
    </cofactor>
</comment>
<dbReference type="GO" id="GO:0004813">
    <property type="term" value="F:alanine-tRNA ligase activity"/>
    <property type="evidence" value="ECO:0007669"/>
    <property type="project" value="InterPro"/>
</dbReference>
<keyword evidence="3" id="KW-0479">Metal-binding</keyword>
<evidence type="ECO:0000313" key="6">
    <source>
        <dbReference type="EMBL" id="EHO63905.1"/>
    </source>
</evidence>
<dbReference type="GO" id="GO:0005524">
    <property type="term" value="F:ATP binding"/>
    <property type="evidence" value="ECO:0007669"/>
    <property type="project" value="InterPro"/>
</dbReference>
<dbReference type="InterPro" id="IPR018165">
    <property type="entry name" value="Ala-tRNA-synth_IIc_core"/>
</dbReference>